<proteinExistence type="predicted"/>
<evidence type="ECO:0000313" key="1">
    <source>
        <dbReference type="EMBL" id="GFN85877.1"/>
    </source>
</evidence>
<dbReference type="Proteomes" id="UP000735302">
    <property type="component" value="Unassembled WGS sequence"/>
</dbReference>
<sequence length="110" mass="12302">MCGRITSSDPLSQHCLLACCQLRGGQPSEKTTQLSRSSKDIEFGHRPFNFSMYSVGQGRELTKVNSYGELTNLRGVGLRLARGRTRKIDSYGEQRYVVKQNSLATQFIAI</sequence>
<name>A0AAV3YTL4_9GAST</name>
<dbReference type="EMBL" id="BLXT01001480">
    <property type="protein sequence ID" value="GFN85877.1"/>
    <property type="molecule type" value="Genomic_DNA"/>
</dbReference>
<comment type="caution">
    <text evidence="1">The sequence shown here is derived from an EMBL/GenBank/DDBJ whole genome shotgun (WGS) entry which is preliminary data.</text>
</comment>
<evidence type="ECO:0000313" key="2">
    <source>
        <dbReference type="Proteomes" id="UP000735302"/>
    </source>
</evidence>
<gene>
    <name evidence="1" type="ORF">PoB_001238300</name>
</gene>
<keyword evidence="2" id="KW-1185">Reference proteome</keyword>
<dbReference type="AlphaFoldDB" id="A0AAV3YTL4"/>
<protein>
    <submittedName>
        <fullName evidence="1">Uncharacterized protein</fullName>
    </submittedName>
</protein>
<accession>A0AAV3YTL4</accession>
<organism evidence="1 2">
    <name type="scientific">Plakobranchus ocellatus</name>
    <dbReference type="NCBI Taxonomy" id="259542"/>
    <lineage>
        <taxon>Eukaryota</taxon>
        <taxon>Metazoa</taxon>
        <taxon>Spiralia</taxon>
        <taxon>Lophotrochozoa</taxon>
        <taxon>Mollusca</taxon>
        <taxon>Gastropoda</taxon>
        <taxon>Heterobranchia</taxon>
        <taxon>Euthyneura</taxon>
        <taxon>Panpulmonata</taxon>
        <taxon>Sacoglossa</taxon>
        <taxon>Placobranchoidea</taxon>
        <taxon>Plakobranchidae</taxon>
        <taxon>Plakobranchus</taxon>
    </lineage>
</organism>
<reference evidence="1 2" key="1">
    <citation type="journal article" date="2021" name="Elife">
        <title>Chloroplast acquisition without the gene transfer in kleptoplastic sea slugs, Plakobranchus ocellatus.</title>
        <authorList>
            <person name="Maeda T."/>
            <person name="Takahashi S."/>
            <person name="Yoshida T."/>
            <person name="Shimamura S."/>
            <person name="Takaki Y."/>
            <person name="Nagai Y."/>
            <person name="Toyoda A."/>
            <person name="Suzuki Y."/>
            <person name="Arimoto A."/>
            <person name="Ishii H."/>
            <person name="Satoh N."/>
            <person name="Nishiyama T."/>
            <person name="Hasebe M."/>
            <person name="Maruyama T."/>
            <person name="Minagawa J."/>
            <person name="Obokata J."/>
            <person name="Shigenobu S."/>
        </authorList>
    </citation>
    <scope>NUCLEOTIDE SEQUENCE [LARGE SCALE GENOMIC DNA]</scope>
</reference>